<dbReference type="InterPro" id="IPR021760">
    <property type="entry name" value="RepC_C"/>
</dbReference>
<feature type="region of interest" description="Disordered" evidence="1">
    <location>
        <begin position="183"/>
        <end position="222"/>
    </location>
</feature>
<proteinExistence type="predicted"/>
<protein>
    <submittedName>
        <fullName evidence="4">Replication protein C</fullName>
    </submittedName>
</protein>
<dbReference type="InterPro" id="IPR005090">
    <property type="entry name" value="RepC_N"/>
</dbReference>
<dbReference type="Pfam" id="PF11800">
    <property type="entry name" value="RP-C_C"/>
    <property type="match status" value="1"/>
</dbReference>
<keyword evidence="5" id="KW-1185">Reference proteome</keyword>
<sequence length="353" mass="39773">MSADNNRPDRFAIIDTLRQAAPALGLGPQIIATLDALLSCLPAKRNHNRVFASNATIMLRRNGISDRTLRRHFAQLVEAGFLIRFDSPNGKRYSRHDPEMETVLRFGLDLSPLFAAYGRLRELAQEAAEAAARNKYLRCRLRAALSELADDSRREQLHRVLRRKLTNEELEHWLHQLGPDVGSRAETRSEAHQMSGNNGQNVRHQQNSEKELKDKDADPTRNEPTAEIALSELVEICPQAQAFLQDDIKSPADVVAHARQLAPMMGVEIACYEAAERKLGTMATALTIWGLLEKQDSILRIGAYFRAITIGPRSAGFCPWRLLDSLKRRKIKRHVVRGQFDGASFATHEAWCK</sequence>
<accession>A0A398BK98</accession>
<evidence type="ECO:0000313" key="4">
    <source>
        <dbReference type="EMBL" id="RID91139.1"/>
    </source>
</evidence>
<dbReference type="Proteomes" id="UP000266649">
    <property type="component" value="Unassembled WGS sequence"/>
</dbReference>
<name>A0A398BK98_9RHOB</name>
<comment type="caution">
    <text evidence="4">The sequence shown here is derived from an EMBL/GenBank/DDBJ whole genome shotgun (WGS) entry which is preliminary data.</text>
</comment>
<dbReference type="AlphaFoldDB" id="A0A398BK98"/>
<evidence type="ECO:0000256" key="1">
    <source>
        <dbReference type="SAM" id="MobiDB-lite"/>
    </source>
</evidence>
<feature type="domain" description="Plasmid replication protein C N-terminal" evidence="2">
    <location>
        <begin position="8"/>
        <end position="148"/>
    </location>
</feature>
<dbReference type="Pfam" id="PF03428">
    <property type="entry name" value="RP-C"/>
    <property type="match status" value="1"/>
</dbReference>
<reference evidence="4 5" key="1">
    <citation type="submission" date="2018-09" db="EMBL/GenBank/DDBJ databases">
        <title>Gemmobacter lutimaris sp. nov., a marine bacterium isolated from tidal flat.</title>
        <authorList>
            <person name="Lee D.W."/>
            <person name="Yoo Y."/>
            <person name="Kim J.-J."/>
            <person name="Kim B.S."/>
        </authorList>
    </citation>
    <scope>NUCLEOTIDE SEQUENCE [LARGE SCALE GENOMIC DNA]</scope>
    <source>
        <strain evidence="4 5">YJ-T1-11</strain>
    </source>
</reference>
<feature type="domain" description="Plasmid replication protein C C-terminal" evidence="3">
    <location>
        <begin position="230"/>
        <end position="326"/>
    </location>
</feature>
<evidence type="ECO:0000259" key="2">
    <source>
        <dbReference type="Pfam" id="PF03428"/>
    </source>
</evidence>
<dbReference type="EMBL" id="QXXQ01000008">
    <property type="protein sequence ID" value="RID91139.1"/>
    <property type="molecule type" value="Genomic_DNA"/>
</dbReference>
<dbReference type="InterPro" id="IPR047611">
    <property type="entry name" value="RepABC_RepC"/>
</dbReference>
<evidence type="ECO:0000259" key="3">
    <source>
        <dbReference type="Pfam" id="PF11800"/>
    </source>
</evidence>
<gene>
    <name evidence="4" type="ORF">D2N39_14690</name>
</gene>
<dbReference type="OrthoDB" id="7488837at2"/>
<feature type="compositionally biased region" description="Polar residues" evidence="1">
    <location>
        <begin position="192"/>
        <end position="205"/>
    </location>
</feature>
<dbReference type="NCBIfam" id="NF040974">
    <property type="entry name" value="RepABC_RepC"/>
    <property type="match status" value="1"/>
</dbReference>
<evidence type="ECO:0000313" key="5">
    <source>
        <dbReference type="Proteomes" id="UP000266649"/>
    </source>
</evidence>
<feature type="compositionally biased region" description="Basic and acidic residues" evidence="1">
    <location>
        <begin position="206"/>
        <end position="221"/>
    </location>
</feature>
<organism evidence="4 5">
    <name type="scientific">Gemmobacter lutimaris</name>
    <dbReference type="NCBI Taxonomy" id="2306023"/>
    <lineage>
        <taxon>Bacteria</taxon>
        <taxon>Pseudomonadati</taxon>
        <taxon>Pseudomonadota</taxon>
        <taxon>Alphaproteobacteria</taxon>
        <taxon>Rhodobacterales</taxon>
        <taxon>Paracoccaceae</taxon>
        <taxon>Gemmobacter</taxon>
    </lineage>
</organism>